<dbReference type="EMBL" id="CALTRL010002969">
    <property type="protein sequence ID" value="CAH7677252.1"/>
    <property type="molecule type" value="Genomic_DNA"/>
</dbReference>
<organism evidence="2 3">
    <name type="scientific">Phakopsora pachyrhizi</name>
    <name type="common">Asian soybean rust disease fungus</name>
    <dbReference type="NCBI Taxonomy" id="170000"/>
    <lineage>
        <taxon>Eukaryota</taxon>
        <taxon>Fungi</taxon>
        <taxon>Dikarya</taxon>
        <taxon>Basidiomycota</taxon>
        <taxon>Pucciniomycotina</taxon>
        <taxon>Pucciniomycetes</taxon>
        <taxon>Pucciniales</taxon>
        <taxon>Phakopsoraceae</taxon>
        <taxon>Phakopsora</taxon>
    </lineage>
</organism>
<name>A0AAV0B371_PHAPC</name>
<gene>
    <name evidence="2" type="ORF">PPACK8108_LOCUS12382</name>
</gene>
<accession>A0AAV0B371</accession>
<dbReference type="AlphaFoldDB" id="A0AAV0B371"/>
<evidence type="ECO:0000313" key="3">
    <source>
        <dbReference type="Proteomes" id="UP001153365"/>
    </source>
</evidence>
<protein>
    <submittedName>
        <fullName evidence="2">Uncharacterized protein</fullName>
    </submittedName>
</protein>
<evidence type="ECO:0000313" key="2">
    <source>
        <dbReference type="EMBL" id="CAH7677252.1"/>
    </source>
</evidence>
<keyword evidence="3" id="KW-1185">Reference proteome</keyword>
<evidence type="ECO:0000256" key="1">
    <source>
        <dbReference type="SAM" id="MobiDB-lite"/>
    </source>
</evidence>
<reference evidence="2" key="1">
    <citation type="submission" date="2022-06" db="EMBL/GenBank/DDBJ databases">
        <authorList>
            <consortium name="SYNGENTA / RWTH Aachen University"/>
        </authorList>
    </citation>
    <scope>NUCLEOTIDE SEQUENCE</scope>
</reference>
<proteinExistence type="predicted"/>
<dbReference type="Proteomes" id="UP001153365">
    <property type="component" value="Unassembled WGS sequence"/>
</dbReference>
<feature type="region of interest" description="Disordered" evidence="1">
    <location>
        <begin position="70"/>
        <end position="100"/>
    </location>
</feature>
<feature type="compositionally biased region" description="Pro residues" evidence="1">
    <location>
        <begin position="70"/>
        <end position="83"/>
    </location>
</feature>
<comment type="caution">
    <text evidence="2">The sequence shown here is derived from an EMBL/GenBank/DDBJ whole genome shotgun (WGS) entry which is preliminary data.</text>
</comment>
<sequence>MPSGLILHNQAHLAAVNSCQAHREIPHGLATVVARPWGERESQASDLSHFLPIEATETIQVAGPALPLPLPLPLPPSPSPSLSPSPRATPMAKQLQSLGHGGFPCAPGDCLQLPGSVSPLSKRDNSITIKF</sequence>